<protein>
    <recommendedName>
        <fullName evidence="7">Cell wall polymerase</fullName>
    </recommendedName>
    <alternativeName>
        <fullName evidence="6">Peptidoglycan polymerase</fullName>
    </alternativeName>
</protein>
<keyword evidence="10" id="KW-1185">Reference proteome</keyword>
<feature type="transmembrane region" description="Helical" evidence="8">
    <location>
        <begin position="60"/>
        <end position="81"/>
    </location>
</feature>
<dbReference type="AlphaFoldDB" id="I4AG54"/>
<dbReference type="GO" id="GO:0051301">
    <property type="term" value="P:cell division"/>
    <property type="evidence" value="ECO:0007669"/>
    <property type="project" value="UniProtKB-KW"/>
</dbReference>
<dbReference type="InterPro" id="IPR001182">
    <property type="entry name" value="FtsW/RodA"/>
</dbReference>
<dbReference type="HOGENOM" id="CLU_029243_2_2_10"/>
<dbReference type="PATRIC" id="fig|880071.3.peg.437"/>
<evidence type="ECO:0000313" key="10">
    <source>
        <dbReference type="Proteomes" id="UP000006054"/>
    </source>
</evidence>
<evidence type="ECO:0000256" key="7">
    <source>
        <dbReference type="ARBA" id="ARBA00033270"/>
    </source>
</evidence>
<keyword evidence="4 8" id="KW-1133">Transmembrane helix</keyword>
<dbReference type="PANTHER" id="PTHR30474">
    <property type="entry name" value="CELL CYCLE PROTEIN"/>
    <property type="match status" value="1"/>
</dbReference>
<feature type="transmembrane region" description="Helical" evidence="8">
    <location>
        <begin position="248"/>
        <end position="268"/>
    </location>
</feature>
<feature type="transmembrane region" description="Helical" evidence="8">
    <location>
        <begin position="446"/>
        <end position="473"/>
    </location>
</feature>
<feature type="transmembrane region" description="Helical" evidence="8">
    <location>
        <begin position="479"/>
        <end position="498"/>
    </location>
</feature>
<gene>
    <name evidence="9" type="ordered locus">Fleli_0463</name>
</gene>
<dbReference type="PANTHER" id="PTHR30474:SF1">
    <property type="entry name" value="PEPTIDOGLYCAN GLYCOSYLTRANSFERASE MRDB"/>
    <property type="match status" value="1"/>
</dbReference>
<feature type="transmembrane region" description="Helical" evidence="8">
    <location>
        <begin position="87"/>
        <end position="103"/>
    </location>
</feature>
<keyword evidence="3" id="KW-0133">Cell shape</keyword>
<dbReference type="PROSITE" id="PS00428">
    <property type="entry name" value="FTSW_RODA_SPOVE"/>
    <property type="match status" value="1"/>
</dbReference>
<dbReference type="STRING" id="880071.Fleli_0463"/>
<reference evidence="10" key="1">
    <citation type="submission" date="2012-06" db="EMBL/GenBank/DDBJ databases">
        <title>The complete genome of Flexibacter litoralis DSM 6794.</title>
        <authorList>
            <person name="Lucas S."/>
            <person name="Copeland A."/>
            <person name="Lapidus A."/>
            <person name="Glavina del Rio T."/>
            <person name="Dalin E."/>
            <person name="Tice H."/>
            <person name="Bruce D."/>
            <person name="Goodwin L."/>
            <person name="Pitluck S."/>
            <person name="Peters L."/>
            <person name="Ovchinnikova G."/>
            <person name="Lu M."/>
            <person name="Kyrpides N."/>
            <person name="Mavromatis K."/>
            <person name="Ivanova N."/>
            <person name="Brettin T."/>
            <person name="Detter J.C."/>
            <person name="Han C."/>
            <person name="Larimer F."/>
            <person name="Land M."/>
            <person name="Hauser L."/>
            <person name="Markowitz V."/>
            <person name="Cheng J.-F."/>
            <person name="Hugenholtz P."/>
            <person name="Woyke T."/>
            <person name="Wu D."/>
            <person name="Spring S."/>
            <person name="Lang E."/>
            <person name="Kopitz M."/>
            <person name="Brambilla E."/>
            <person name="Klenk H.-P."/>
            <person name="Eisen J.A."/>
        </authorList>
    </citation>
    <scope>NUCLEOTIDE SEQUENCE [LARGE SCALE GENOMIC DNA]</scope>
    <source>
        <strain evidence="10">ATCC 23117 / DSM 6794 / NBRC 15988 / NCIMB 1366 / Sio-4</strain>
    </source>
</reference>
<keyword evidence="5 8" id="KW-0472">Membrane</keyword>
<dbReference type="Proteomes" id="UP000006054">
    <property type="component" value="Chromosome"/>
</dbReference>
<dbReference type="NCBIfam" id="NF037961">
    <property type="entry name" value="RodA_shape"/>
    <property type="match status" value="2"/>
</dbReference>
<name>I4AG54_BERLS</name>
<feature type="transmembrane region" description="Helical" evidence="8">
    <location>
        <begin position="192"/>
        <end position="211"/>
    </location>
</feature>
<accession>I4AG54</accession>
<organism evidence="9 10">
    <name type="scientific">Bernardetia litoralis (strain ATCC 23117 / DSM 6794 / NBRC 15988 / NCIMB 1366 / Fx l1 / Sio-4)</name>
    <name type="common">Flexibacter litoralis</name>
    <dbReference type="NCBI Taxonomy" id="880071"/>
    <lineage>
        <taxon>Bacteria</taxon>
        <taxon>Pseudomonadati</taxon>
        <taxon>Bacteroidota</taxon>
        <taxon>Cytophagia</taxon>
        <taxon>Cytophagales</taxon>
        <taxon>Bernardetiaceae</taxon>
        <taxon>Bernardetia</taxon>
    </lineage>
</organism>
<dbReference type="GO" id="GO:0015648">
    <property type="term" value="F:lipid-linked peptidoglycan transporter activity"/>
    <property type="evidence" value="ECO:0007669"/>
    <property type="project" value="TreeGrafter"/>
</dbReference>
<comment type="subcellular location">
    <subcellularLocation>
        <location evidence="1">Membrane</location>
        <topology evidence="1">Multi-pass membrane protein</topology>
    </subcellularLocation>
</comment>
<dbReference type="Pfam" id="PF01098">
    <property type="entry name" value="FTSW_RODA_SPOVE"/>
    <property type="match status" value="2"/>
</dbReference>
<feature type="transmembrane region" description="Helical" evidence="8">
    <location>
        <begin position="217"/>
        <end position="236"/>
    </location>
</feature>
<keyword evidence="2 8" id="KW-0812">Transmembrane</keyword>
<keyword evidence="9" id="KW-0131">Cell cycle</keyword>
<dbReference type="GO" id="GO:0008360">
    <property type="term" value="P:regulation of cell shape"/>
    <property type="evidence" value="ECO:0007669"/>
    <property type="project" value="UniProtKB-KW"/>
</dbReference>
<dbReference type="EMBL" id="CP003345">
    <property type="protein sequence ID" value="AFM02939.1"/>
    <property type="molecule type" value="Genomic_DNA"/>
</dbReference>
<feature type="transmembrane region" description="Helical" evidence="8">
    <location>
        <begin position="291"/>
        <end position="312"/>
    </location>
</feature>
<feature type="transmembrane region" description="Helical" evidence="8">
    <location>
        <begin position="20"/>
        <end position="39"/>
    </location>
</feature>
<feature type="transmembrane region" description="Helical" evidence="8">
    <location>
        <begin position="319"/>
        <end position="340"/>
    </location>
</feature>
<dbReference type="GO" id="GO:0032153">
    <property type="term" value="C:cell division site"/>
    <property type="evidence" value="ECO:0007669"/>
    <property type="project" value="TreeGrafter"/>
</dbReference>
<feature type="transmembrane region" description="Helical" evidence="8">
    <location>
        <begin position="124"/>
        <end position="140"/>
    </location>
</feature>
<dbReference type="RefSeq" id="WP_014796399.1">
    <property type="nucleotide sequence ID" value="NC_018018.1"/>
</dbReference>
<evidence type="ECO:0000256" key="6">
    <source>
        <dbReference type="ARBA" id="ARBA00032370"/>
    </source>
</evidence>
<evidence type="ECO:0000256" key="4">
    <source>
        <dbReference type="ARBA" id="ARBA00022989"/>
    </source>
</evidence>
<dbReference type="InterPro" id="IPR018365">
    <property type="entry name" value="Cell_cycle_FtsW-rel_CS"/>
</dbReference>
<feature type="transmembrane region" description="Helical" evidence="8">
    <location>
        <begin position="415"/>
        <end position="434"/>
    </location>
</feature>
<evidence type="ECO:0000256" key="2">
    <source>
        <dbReference type="ARBA" id="ARBA00022692"/>
    </source>
</evidence>
<evidence type="ECO:0000313" key="9">
    <source>
        <dbReference type="EMBL" id="AFM02939.1"/>
    </source>
</evidence>
<evidence type="ECO:0000256" key="5">
    <source>
        <dbReference type="ARBA" id="ARBA00023136"/>
    </source>
</evidence>
<evidence type="ECO:0000256" key="8">
    <source>
        <dbReference type="SAM" id="Phobius"/>
    </source>
</evidence>
<feature type="transmembrane region" description="Helical" evidence="8">
    <location>
        <begin position="152"/>
        <end position="185"/>
    </location>
</feature>
<keyword evidence="9" id="KW-0132">Cell division</keyword>
<proteinExistence type="predicted"/>
<evidence type="ECO:0000256" key="1">
    <source>
        <dbReference type="ARBA" id="ARBA00004141"/>
    </source>
</evidence>
<dbReference type="KEGG" id="fli:Fleli_0463"/>
<dbReference type="GO" id="GO:0005886">
    <property type="term" value="C:plasma membrane"/>
    <property type="evidence" value="ECO:0007669"/>
    <property type="project" value="TreeGrafter"/>
</dbReference>
<evidence type="ECO:0000256" key="3">
    <source>
        <dbReference type="ARBA" id="ARBA00022960"/>
    </source>
</evidence>
<sequence precursor="true">MYGSSSSSRSPFSQLDWMTILLFLGLLTWGWISIYAAIYDAEKTYTVNQFLFKTNAGKQIIWIGLATMLALVLMLLDVRLFASFSPFFYIGTMALLVGVLLFGREVAGSKSWFDFGGIRFQPAELAKVGTALMIAFFLGNKRVSADKWKYIGILMVIIGIPAVLTILQGDTGSAMVFASFFIVFYREGLPSFIMVIGLSAIILLVATLVMLSDLWGLMQRIIVIGGIILLTIQLIDFFRRRAEDRPKWFVFVIEISLNIILLTIPWWIPVQEYQSEEGVALVKSESFKQNLMWLGAIFGIWLFIKGIFALTIDKKYKPIWLVGFIIMATVAIVGGLDFFVKDVLKGYQRKRLEVLVDPTQGKQDFGWQVYNSKSAISSGGLTGKGFLEGTHTKLNYVPDQSTDFIYCTIGEEQGWVGSFGVLILFVLLFFRLIHVAERQKSKFSRVYAYGVVSILFYHFIVNIGMTIGLFPVIGIPLPFFSYGGSSLWGFTLLLFILVKLDMHRKTEVKID</sequence>
<dbReference type="eggNOG" id="COG0772">
    <property type="taxonomic scope" value="Bacteria"/>
</dbReference>